<dbReference type="SUPFAM" id="SSF52047">
    <property type="entry name" value="RNI-like"/>
    <property type="match status" value="1"/>
</dbReference>
<dbReference type="OMA" id="NEYTEPI"/>
<dbReference type="InterPro" id="IPR039631">
    <property type="entry name" value="LRRC42"/>
</dbReference>
<keyword evidence="1" id="KW-0433">Leucine-rich repeat</keyword>
<reference evidence="3" key="1">
    <citation type="submission" date="2021-01" db="UniProtKB">
        <authorList>
            <consortium name="EnsemblMetazoa"/>
        </authorList>
    </citation>
    <scope>IDENTIFICATION</scope>
</reference>
<organism evidence="3 4">
    <name type="scientific">Varroa destructor</name>
    <name type="common">Honeybee mite</name>
    <dbReference type="NCBI Taxonomy" id="109461"/>
    <lineage>
        <taxon>Eukaryota</taxon>
        <taxon>Metazoa</taxon>
        <taxon>Ecdysozoa</taxon>
        <taxon>Arthropoda</taxon>
        <taxon>Chelicerata</taxon>
        <taxon>Arachnida</taxon>
        <taxon>Acari</taxon>
        <taxon>Parasitiformes</taxon>
        <taxon>Mesostigmata</taxon>
        <taxon>Gamasina</taxon>
        <taxon>Dermanyssoidea</taxon>
        <taxon>Varroidae</taxon>
        <taxon>Varroa</taxon>
    </lineage>
</organism>
<dbReference type="OrthoDB" id="6426458at2759"/>
<dbReference type="Proteomes" id="UP000594260">
    <property type="component" value="Unplaced"/>
</dbReference>
<dbReference type="RefSeq" id="XP_022650768.1">
    <property type="nucleotide sequence ID" value="XM_022795033.1"/>
</dbReference>
<evidence type="ECO:0000313" key="3">
    <source>
        <dbReference type="EnsemblMetazoa" id="XP_022650768"/>
    </source>
</evidence>
<proteinExistence type="predicted"/>
<evidence type="ECO:0000313" key="4">
    <source>
        <dbReference type="Proteomes" id="UP000594260"/>
    </source>
</evidence>
<name>A0A7M7JT60_VARDE</name>
<accession>A0A7M7JT60</accession>
<dbReference type="GeneID" id="111245969"/>
<evidence type="ECO:0000256" key="1">
    <source>
        <dbReference type="ARBA" id="ARBA00022614"/>
    </source>
</evidence>
<dbReference type="KEGG" id="vde:111245969"/>
<protein>
    <submittedName>
        <fullName evidence="3">Uncharacterized protein</fullName>
    </submittedName>
</protein>
<dbReference type="InterPro" id="IPR032675">
    <property type="entry name" value="LRR_dom_sf"/>
</dbReference>
<keyword evidence="2" id="KW-0677">Repeat</keyword>
<dbReference type="EnsemblMetazoa" id="XM_022795033">
    <property type="protein sequence ID" value="XP_022650768"/>
    <property type="gene ID" value="LOC111245969"/>
</dbReference>
<sequence>MEKFESGSDSVHEAISQAAPPSLESLCLEFVAAHVEWVESWRGIGDHMAKRIFTRMVEQGHADRIVDASVRIKPFRDTFGPVLQSRVNFLASNRLLNELLDIYELLSSHLTFLDLSGCALGSAHPIFSTLAEMSNLRCLVMRGCRLNDDSLRRLTLPISMTGRGPVRLFMLDISRNPLITERSLPKIKAFRQLRKINVEGTRLGLPSLELGSDSSGGGCETAVTRSLREIGLVSMPAIIIRNNGWIAESGLWNRWRDLFEKSVHDIQRPPSVKQQTLAV</sequence>
<dbReference type="PANTHER" id="PTHR31994:SF3">
    <property type="entry name" value="LEUCINE-RICH REPEAT-CONTAINING PROTEIN 42"/>
    <property type="match status" value="1"/>
</dbReference>
<dbReference type="AlphaFoldDB" id="A0A7M7JT60"/>
<evidence type="ECO:0000256" key="2">
    <source>
        <dbReference type="ARBA" id="ARBA00022737"/>
    </source>
</evidence>
<dbReference type="PANTHER" id="PTHR31994">
    <property type="entry name" value="LEUCINE-RICH REPEAT-CONTAINING PROTEIN 42"/>
    <property type="match status" value="1"/>
</dbReference>
<dbReference type="InParanoid" id="A0A7M7JT60"/>
<keyword evidence="4" id="KW-1185">Reference proteome</keyword>
<dbReference type="Gene3D" id="3.80.10.10">
    <property type="entry name" value="Ribonuclease Inhibitor"/>
    <property type="match status" value="1"/>
</dbReference>